<dbReference type="GO" id="GO:0016747">
    <property type="term" value="F:acyltransferase activity, transferring groups other than amino-acyl groups"/>
    <property type="evidence" value="ECO:0007669"/>
    <property type="project" value="InterPro"/>
</dbReference>
<dbReference type="EMBL" id="VFIP01000015">
    <property type="protein sequence ID" value="TWR95347.1"/>
    <property type="molecule type" value="Genomic_DNA"/>
</dbReference>
<evidence type="ECO:0000259" key="3">
    <source>
        <dbReference type="PROSITE" id="PS51186"/>
    </source>
</evidence>
<dbReference type="PANTHER" id="PTHR43877">
    <property type="entry name" value="AMINOALKYLPHOSPHONATE N-ACETYLTRANSFERASE-RELATED-RELATED"/>
    <property type="match status" value="1"/>
</dbReference>
<evidence type="ECO:0000256" key="2">
    <source>
        <dbReference type="ARBA" id="ARBA00023315"/>
    </source>
</evidence>
<dbReference type="AlphaFoldDB" id="A0A5C5PYD6"/>
<name>A0A5C5PYD6_9PSED</name>
<gene>
    <name evidence="4" type="ORF">FJD37_10115</name>
</gene>
<dbReference type="CDD" id="cd04301">
    <property type="entry name" value="NAT_SF"/>
    <property type="match status" value="1"/>
</dbReference>
<reference evidence="4 5" key="1">
    <citation type="submission" date="2019-06" db="EMBL/GenBank/DDBJ databases">
        <title>Pseudomonas bimorpha sp. nov. isolated from bovine raw milk and skim milk concentrate.</title>
        <authorList>
            <person name="Hofmann K."/>
            <person name="Huptas C."/>
            <person name="Doll E."/>
            <person name="Scherer S."/>
            <person name="Wenning M."/>
        </authorList>
    </citation>
    <scope>NUCLEOTIDE SEQUENCE [LARGE SCALE GENOMIC DNA]</scope>
    <source>
        <strain evidence="4 5">DSM 108990</strain>
    </source>
</reference>
<dbReference type="OrthoDB" id="6703393at2"/>
<evidence type="ECO:0000256" key="1">
    <source>
        <dbReference type="ARBA" id="ARBA00022679"/>
    </source>
</evidence>
<dbReference type="InterPro" id="IPR050832">
    <property type="entry name" value="Bact_Acetyltransf"/>
</dbReference>
<keyword evidence="2" id="KW-0012">Acyltransferase</keyword>
<keyword evidence="1 4" id="KW-0808">Transferase</keyword>
<organism evidence="4 5">
    <name type="scientific">Pseudomonas saxonica</name>
    <dbReference type="NCBI Taxonomy" id="2600598"/>
    <lineage>
        <taxon>Bacteria</taxon>
        <taxon>Pseudomonadati</taxon>
        <taxon>Pseudomonadota</taxon>
        <taxon>Gammaproteobacteria</taxon>
        <taxon>Pseudomonadales</taxon>
        <taxon>Pseudomonadaceae</taxon>
        <taxon>Pseudomonas</taxon>
    </lineage>
</organism>
<feature type="domain" description="N-acetyltransferase" evidence="3">
    <location>
        <begin position="5"/>
        <end position="166"/>
    </location>
</feature>
<dbReference type="Gene3D" id="3.40.630.30">
    <property type="match status" value="1"/>
</dbReference>
<dbReference type="Pfam" id="PF00583">
    <property type="entry name" value="Acetyltransf_1"/>
    <property type="match status" value="1"/>
</dbReference>
<dbReference type="SUPFAM" id="SSF55729">
    <property type="entry name" value="Acyl-CoA N-acyltransferases (Nat)"/>
    <property type="match status" value="1"/>
</dbReference>
<evidence type="ECO:0000313" key="5">
    <source>
        <dbReference type="Proteomes" id="UP000317901"/>
    </source>
</evidence>
<dbReference type="PROSITE" id="PS51186">
    <property type="entry name" value="GNAT"/>
    <property type="match status" value="1"/>
</dbReference>
<evidence type="ECO:0000313" key="4">
    <source>
        <dbReference type="EMBL" id="TWR95347.1"/>
    </source>
</evidence>
<accession>A0A5C5PYD6</accession>
<comment type="caution">
    <text evidence="4">The sequence shown here is derived from an EMBL/GenBank/DDBJ whole genome shotgun (WGS) entry which is preliminary data.</text>
</comment>
<proteinExistence type="predicted"/>
<dbReference type="PANTHER" id="PTHR43877:SF2">
    <property type="entry name" value="AMINOALKYLPHOSPHONATE N-ACETYLTRANSFERASE-RELATED"/>
    <property type="match status" value="1"/>
</dbReference>
<dbReference type="InterPro" id="IPR000182">
    <property type="entry name" value="GNAT_dom"/>
</dbReference>
<protein>
    <submittedName>
        <fullName evidence="4">GNAT family N-acetyltransferase</fullName>
    </submittedName>
</protein>
<sequence>MCYMITIEQVTSTDVPQARDFVLQARAALFPKLSASGMPADLAHFEQTYLQGEGCFLIARQRGRIVASIGYVPYDHRFAQLDYRGLKVVEVVRLFVLPQCRRSGVARALYDALKARAVEAEVELMYLHTHPFLSGAIEFWRRQGFTVTDVEDDPLWQTTHMQCRLP</sequence>
<dbReference type="Proteomes" id="UP000317901">
    <property type="component" value="Unassembled WGS sequence"/>
</dbReference>
<dbReference type="InterPro" id="IPR016181">
    <property type="entry name" value="Acyl_CoA_acyltransferase"/>
</dbReference>